<keyword evidence="4" id="KW-1003">Cell membrane</keyword>
<reference evidence="13 14" key="1">
    <citation type="submission" date="2019-07" db="EMBL/GenBank/DDBJ databases">
        <title>Draft genome assembly of a fouling barnacle, Amphibalanus amphitrite (Darwin, 1854): The first reference genome for Thecostraca.</title>
        <authorList>
            <person name="Kim W."/>
        </authorList>
    </citation>
    <scope>NUCLEOTIDE SEQUENCE [LARGE SCALE GENOMIC DNA]</scope>
    <source>
        <strain evidence="13">SNU_AA5</strain>
        <tissue evidence="13">Soma without cirri and trophi</tissue>
    </source>
</reference>
<dbReference type="GO" id="GO:0005243">
    <property type="term" value="F:gap junction channel activity"/>
    <property type="evidence" value="ECO:0007669"/>
    <property type="project" value="TreeGrafter"/>
</dbReference>
<dbReference type="AlphaFoldDB" id="A0A6A4W9V3"/>
<keyword evidence="11 12" id="KW-0407">Ion channel</keyword>
<evidence type="ECO:0000256" key="5">
    <source>
        <dbReference type="ARBA" id="ARBA00022692"/>
    </source>
</evidence>
<keyword evidence="14" id="KW-1185">Reference proteome</keyword>
<dbReference type="GO" id="GO:0034220">
    <property type="term" value="P:monoatomic ion transmembrane transport"/>
    <property type="evidence" value="ECO:0007669"/>
    <property type="project" value="UniProtKB-KW"/>
</dbReference>
<proteinExistence type="inferred from homology"/>
<accession>A0A6A4W9V3</accession>
<comment type="similarity">
    <text evidence="12">Belongs to the pannexin family.</text>
</comment>
<keyword evidence="10 12" id="KW-0472">Membrane</keyword>
<evidence type="ECO:0000256" key="8">
    <source>
        <dbReference type="ARBA" id="ARBA00022989"/>
    </source>
</evidence>
<comment type="subcellular location">
    <subcellularLocation>
        <location evidence="1">Cell junction</location>
        <location evidence="1">Gap junction</location>
    </subcellularLocation>
    <subcellularLocation>
        <location evidence="2 12">Cell membrane</location>
        <topology evidence="2 12">Multi-pass membrane protein</topology>
    </subcellularLocation>
</comment>
<protein>
    <recommendedName>
        <fullName evidence="12">Innexin</fullName>
    </recommendedName>
</protein>
<feature type="transmembrane region" description="Helical" evidence="12">
    <location>
        <begin position="308"/>
        <end position="333"/>
    </location>
</feature>
<sequence length="428" mass="47784">METKSRLANSIDDRDENVKLVGAGSRPPPDKMALSEMFADISRFIKGKGPDGIRIDNHLFQLHYRLTTFIFFASSTLLCASSLFGNPVTCHHADPDRISNDVINTYCWVTSTYTLPHLLTASDRYPTSHIAYHGVGAHAASDERRYHGYYQWVAFVLFLQGVAFYVPHWLWKLSEGRRLASLLQEMHVPVVDAEDRSTRLTNTVRYLRTSLGSYSSYLTRFVLCELLNVANVIANIFITDRFLGGQFLRYGPRVLSHFITGSGTGASPMSETFPKLTKCNFQLVGGSGSVETIDSVCVMPLNILNEKIYMVLWFWLALLAVASVLAFTWRVVAMSATALRVPMLRATARLADPRDVAEVAERLPLGDFFLLTMLAKNMDSVAFRQLMSELARELGPASARVMATIPKEIADSQTLIRQAVEKRGAAVE</sequence>
<organism evidence="13 14">
    <name type="scientific">Amphibalanus amphitrite</name>
    <name type="common">Striped barnacle</name>
    <name type="synonym">Balanus amphitrite</name>
    <dbReference type="NCBI Taxonomy" id="1232801"/>
    <lineage>
        <taxon>Eukaryota</taxon>
        <taxon>Metazoa</taxon>
        <taxon>Ecdysozoa</taxon>
        <taxon>Arthropoda</taxon>
        <taxon>Crustacea</taxon>
        <taxon>Multicrustacea</taxon>
        <taxon>Cirripedia</taxon>
        <taxon>Thoracica</taxon>
        <taxon>Thoracicalcarea</taxon>
        <taxon>Balanomorpha</taxon>
        <taxon>Balanoidea</taxon>
        <taxon>Balanidae</taxon>
        <taxon>Amphibalaninae</taxon>
        <taxon>Amphibalanus</taxon>
    </lineage>
</organism>
<comment type="caution">
    <text evidence="13">The sequence shown here is derived from an EMBL/GenBank/DDBJ whole genome shotgun (WGS) entry which is preliminary data.</text>
</comment>
<evidence type="ECO:0000256" key="7">
    <source>
        <dbReference type="ARBA" id="ARBA00022949"/>
    </source>
</evidence>
<name>A0A6A4W9V3_AMPAM</name>
<keyword evidence="3 12" id="KW-0813">Transport</keyword>
<evidence type="ECO:0000256" key="6">
    <source>
        <dbReference type="ARBA" id="ARBA00022868"/>
    </source>
</evidence>
<dbReference type="PANTHER" id="PTHR11893:SF37">
    <property type="entry name" value="INNEXIN INX3"/>
    <property type="match status" value="1"/>
</dbReference>
<evidence type="ECO:0000256" key="4">
    <source>
        <dbReference type="ARBA" id="ARBA00022475"/>
    </source>
</evidence>
<evidence type="ECO:0000256" key="10">
    <source>
        <dbReference type="ARBA" id="ARBA00023136"/>
    </source>
</evidence>
<feature type="transmembrane region" description="Helical" evidence="12">
    <location>
        <begin position="149"/>
        <end position="171"/>
    </location>
</feature>
<comment type="caution">
    <text evidence="12">Lacks conserved residue(s) required for the propagation of feature annotation.</text>
</comment>
<dbReference type="EMBL" id="VIIS01001337">
    <property type="protein sequence ID" value="KAF0299722.1"/>
    <property type="molecule type" value="Genomic_DNA"/>
</dbReference>
<dbReference type="Pfam" id="PF00876">
    <property type="entry name" value="Innexin"/>
    <property type="match status" value="1"/>
</dbReference>
<evidence type="ECO:0000256" key="1">
    <source>
        <dbReference type="ARBA" id="ARBA00004610"/>
    </source>
</evidence>
<keyword evidence="5 12" id="KW-0812">Transmembrane</keyword>
<dbReference type="GO" id="GO:0005921">
    <property type="term" value="C:gap junction"/>
    <property type="evidence" value="ECO:0007669"/>
    <property type="project" value="UniProtKB-SubCell"/>
</dbReference>
<keyword evidence="9 12" id="KW-0406">Ion transport</keyword>
<dbReference type="OrthoDB" id="5867527at2759"/>
<evidence type="ECO:0000256" key="2">
    <source>
        <dbReference type="ARBA" id="ARBA00004651"/>
    </source>
</evidence>
<evidence type="ECO:0000256" key="9">
    <source>
        <dbReference type="ARBA" id="ARBA00023065"/>
    </source>
</evidence>
<gene>
    <name evidence="13" type="primary">inx2_10</name>
    <name evidence="12" type="synonym">inx</name>
    <name evidence="13" type="ORF">FJT64_003417</name>
</gene>
<evidence type="ECO:0000256" key="11">
    <source>
        <dbReference type="ARBA" id="ARBA00023303"/>
    </source>
</evidence>
<dbReference type="PROSITE" id="PS51013">
    <property type="entry name" value="PANNEXIN"/>
    <property type="match status" value="1"/>
</dbReference>
<feature type="transmembrane region" description="Helical" evidence="12">
    <location>
        <begin position="64"/>
        <end position="84"/>
    </location>
</feature>
<dbReference type="GO" id="GO:0005886">
    <property type="term" value="C:plasma membrane"/>
    <property type="evidence" value="ECO:0007669"/>
    <property type="project" value="UniProtKB-SubCell"/>
</dbReference>
<keyword evidence="6" id="KW-0303">Gap junction</keyword>
<dbReference type="PANTHER" id="PTHR11893">
    <property type="entry name" value="INNEXIN"/>
    <property type="match status" value="1"/>
</dbReference>
<dbReference type="GO" id="GO:0007602">
    <property type="term" value="P:phototransduction"/>
    <property type="evidence" value="ECO:0007669"/>
    <property type="project" value="TreeGrafter"/>
</dbReference>
<evidence type="ECO:0000313" key="14">
    <source>
        <dbReference type="Proteomes" id="UP000440578"/>
    </source>
</evidence>
<evidence type="ECO:0000313" key="13">
    <source>
        <dbReference type="EMBL" id="KAF0299722.1"/>
    </source>
</evidence>
<dbReference type="InterPro" id="IPR000990">
    <property type="entry name" value="Innexin"/>
</dbReference>
<evidence type="ECO:0000256" key="12">
    <source>
        <dbReference type="RuleBase" id="RU010713"/>
    </source>
</evidence>
<comment type="function">
    <text evidence="12">Structural component of the gap junctions.</text>
</comment>
<evidence type="ECO:0000256" key="3">
    <source>
        <dbReference type="ARBA" id="ARBA00022448"/>
    </source>
</evidence>
<dbReference type="Proteomes" id="UP000440578">
    <property type="component" value="Unassembled WGS sequence"/>
</dbReference>
<keyword evidence="7" id="KW-0965">Cell junction</keyword>
<dbReference type="PRINTS" id="PR01262">
    <property type="entry name" value="INNEXIN"/>
</dbReference>
<keyword evidence="8 12" id="KW-1133">Transmembrane helix</keyword>